<protein>
    <submittedName>
        <fullName evidence="1">Uncharacterized protein</fullName>
    </submittedName>
</protein>
<reference evidence="1" key="1">
    <citation type="submission" date="2020-04" db="EMBL/GenBank/DDBJ databases">
        <authorList>
            <person name="Alioto T."/>
            <person name="Alioto T."/>
            <person name="Gomez Garrido J."/>
        </authorList>
    </citation>
    <scope>NUCLEOTIDE SEQUENCE</scope>
    <source>
        <strain evidence="1">A484AB</strain>
    </source>
</reference>
<dbReference type="Proteomes" id="UP001152795">
    <property type="component" value="Unassembled WGS sequence"/>
</dbReference>
<comment type="caution">
    <text evidence="1">The sequence shown here is derived from an EMBL/GenBank/DDBJ whole genome shotgun (WGS) entry which is preliminary data.</text>
</comment>
<evidence type="ECO:0000313" key="1">
    <source>
        <dbReference type="EMBL" id="CAB4044429.1"/>
    </source>
</evidence>
<accession>A0A6S7LUN1</accession>
<dbReference type="PROSITE" id="PS50878">
    <property type="entry name" value="RT_POL"/>
    <property type="match status" value="1"/>
</dbReference>
<dbReference type="OrthoDB" id="6129079at2759"/>
<proteinExistence type="predicted"/>
<feature type="non-terminal residue" evidence="1">
    <location>
        <position position="313"/>
    </location>
</feature>
<dbReference type="PANTHER" id="PTHR33332">
    <property type="entry name" value="REVERSE TRANSCRIPTASE DOMAIN-CONTAINING PROTEIN"/>
    <property type="match status" value="1"/>
</dbReference>
<dbReference type="InterPro" id="IPR000477">
    <property type="entry name" value="RT_dom"/>
</dbReference>
<sequence length="313" mass="35104">NADNQGKLFRAVKDLLVEKNTLCFSDYTDTTALVNELGMYFVQKVIRIRDELDLGISTTKDVPDYSDTIPDPPAPSEISPEDWKVAVVKPLLKKLGLDPLFMNLRPVSNLAYISKLIERAVFNQLYDHLVQSGLYPLLQSAYRQYHSTETALLKVANDILMNMNSQRVTLPVLLDLSAAFDTVDHEILLSRLSSSFGIWGKALECFFSYLSGRSQRIVFDGVTSDSCDVRFGVPQGSCLGPLLFVMYASKLFGIVQAHLPDAHGFADDTQLYLSFNPNNPAHQTEAVSAMEGCIGDLRKWMYQDKLKLNDFMQ</sequence>
<evidence type="ECO:0000313" key="2">
    <source>
        <dbReference type="Proteomes" id="UP001152795"/>
    </source>
</evidence>
<gene>
    <name evidence="1" type="ORF">PACLA_8A025050</name>
</gene>
<dbReference type="EMBL" id="CACRXK020034933">
    <property type="protein sequence ID" value="CAB4044429.1"/>
    <property type="molecule type" value="Genomic_DNA"/>
</dbReference>
<organism evidence="1 2">
    <name type="scientific">Paramuricea clavata</name>
    <name type="common">Red gorgonian</name>
    <name type="synonym">Violescent sea-whip</name>
    <dbReference type="NCBI Taxonomy" id="317549"/>
    <lineage>
        <taxon>Eukaryota</taxon>
        <taxon>Metazoa</taxon>
        <taxon>Cnidaria</taxon>
        <taxon>Anthozoa</taxon>
        <taxon>Octocorallia</taxon>
        <taxon>Malacalcyonacea</taxon>
        <taxon>Plexauridae</taxon>
        <taxon>Paramuricea</taxon>
    </lineage>
</organism>
<dbReference type="AlphaFoldDB" id="A0A6S7LUN1"/>
<keyword evidence="2" id="KW-1185">Reference proteome</keyword>
<name>A0A6S7LUN1_PARCT</name>
<dbReference type="Pfam" id="PF00078">
    <property type="entry name" value="RVT_1"/>
    <property type="match status" value="1"/>
</dbReference>